<evidence type="ECO:0000313" key="2">
    <source>
        <dbReference type="Proteomes" id="UP001054837"/>
    </source>
</evidence>
<dbReference type="AlphaFoldDB" id="A0AAV4QL95"/>
<keyword evidence="2" id="KW-1185">Reference proteome</keyword>
<gene>
    <name evidence="1" type="ORF">CDAR_33491</name>
</gene>
<accession>A0AAV4QL95</accession>
<comment type="caution">
    <text evidence="1">The sequence shown here is derived from an EMBL/GenBank/DDBJ whole genome shotgun (WGS) entry which is preliminary data.</text>
</comment>
<sequence>MLIEEVFKDALPALELVKRKGDILKVWIVAQKTKETETKDFEHNRPFVATVSGMLFLFCGMCNNSSRKLPILQIQETSFETACVVLGVNSCLSIHG</sequence>
<organism evidence="1 2">
    <name type="scientific">Caerostris darwini</name>
    <dbReference type="NCBI Taxonomy" id="1538125"/>
    <lineage>
        <taxon>Eukaryota</taxon>
        <taxon>Metazoa</taxon>
        <taxon>Ecdysozoa</taxon>
        <taxon>Arthropoda</taxon>
        <taxon>Chelicerata</taxon>
        <taxon>Arachnida</taxon>
        <taxon>Araneae</taxon>
        <taxon>Araneomorphae</taxon>
        <taxon>Entelegynae</taxon>
        <taxon>Araneoidea</taxon>
        <taxon>Araneidae</taxon>
        <taxon>Caerostris</taxon>
    </lineage>
</organism>
<reference evidence="1 2" key="1">
    <citation type="submission" date="2021-06" db="EMBL/GenBank/DDBJ databases">
        <title>Caerostris darwini draft genome.</title>
        <authorList>
            <person name="Kono N."/>
            <person name="Arakawa K."/>
        </authorList>
    </citation>
    <scope>NUCLEOTIDE SEQUENCE [LARGE SCALE GENOMIC DNA]</scope>
</reference>
<dbReference type="Proteomes" id="UP001054837">
    <property type="component" value="Unassembled WGS sequence"/>
</dbReference>
<proteinExistence type="predicted"/>
<evidence type="ECO:0000313" key="1">
    <source>
        <dbReference type="EMBL" id="GIY10042.1"/>
    </source>
</evidence>
<name>A0AAV4QL95_9ARAC</name>
<protein>
    <submittedName>
        <fullName evidence="1">Uncharacterized protein</fullName>
    </submittedName>
</protein>
<dbReference type="EMBL" id="BPLQ01004702">
    <property type="protein sequence ID" value="GIY10042.1"/>
    <property type="molecule type" value="Genomic_DNA"/>
</dbReference>